<organism evidence="3 4">
    <name type="scientific">Cucumis melo var. makuwa</name>
    <name type="common">Oriental melon</name>
    <dbReference type="NCBI Taxonomy" id="1194695"/>
    <lineage>
        <taxon>Eukaryota</taxon>
        <taxon>Viridiplantae</taxon>
        <taxon>Streptophyta</taxon>
        <taxon>Embryophyta</taxon>
        <taxon>Tracheophyta</taxon>
        <taxon>Spermatophyta</taxon>
        <taxon>Magnoliopsida</taxon>
        <taxon>eudicotyledons</taxon>
        <taxon>Gunneridae</taxon>
        <taxon>Pentapetalae</taxon>
        <taxon>rosids</taxon>
        <taxon>fabids</taxon>
        <taxon>Cucurbitales</taxon>
        <taxon>Cucurbitaceae</taxon>
        <taxon>Benincaseae</taxon>
        <taxon>Cucumis</taxon>
    </lineage>
</organism>
<evidence type="ECO:0000256" key="1">
    <source>
        <dbReference type="SAM" id="MobiDB-lite"/>
    </source>
</evidence>
<feature type="signal peptide" evidence="2">
    <location>
        <begin position="1"/>
        <end position="16"/>
    </location>
</feature>
<dbReference type="EMBL" id="SSTD01007940">
    <property type="protein sequence ID" value="TYK17990.1"/>
    <property type="molecule type" value="Genomic_DNA"/>
</dbReference>
<gene>
    <name evidence="3" type="ORF">E5676_scaffold306G002990</name>
</gene>
<accession>A0A5D3D2S5</accession>
<dbReference type="AlphaFoldDB" id="A0A5D3D2S5"/>
<proteinExistence type="predicted"/>
<dbReference type="Proteomes" id="UP000321947">
    <property type="component" value="Unassembled WGS sequence"/>
</dbReference>
<evidence type="ECO:0000313" key="4">
    <source>
        <dbReference type="Proteomes" id="UP000321947"/>
    </source>
</evidence>
<reference evidence="3 4" key="1">
    <citation type="submission" date="2019-08" db="EMBL/GenBank/DDBJ databases">
        <title>Draft genome sequences of two oriental melons (Cucumis melo L. var makuwa).</title>
        <authorList>
            <person name="Kwon S.-Y."/>
        </authorList>
    </citation>
    <scope>NUCLEOTIDE SEQUENCE [LARGE SCALE GENOMIC DNA]</scope>
    <source>
        <strain evidence="4">cv. Chang Bougi</strain>
        <tissue evidence="3">Leaf</tissue>
    </source>
</reference>
<comment type="caution">
    <text evidence="3">The sequence shown here is derived from an EMBL/GenBank/DDBJ whole genome shotgun (WGS) entry which is preliminary data.</text>
</comment>
<name>A0A5D3D2S5_CUCMM</name>
<evidence type="ECO:0000256" key="2">
    <source>
        <dbReference type="SAM" id="SignalP"/>
    </source>
</evidence>
<protein>
    <submittedName>
        <fullName evidence="3">Uncharacterized protein</fullName>
    </submittedName>
</protein>
<evidence type="ECO:0000313" key="3">
    <source>
        <dbReference type="EMBL" id="TYK17990.1"/>
    </source>
</evidence>
<feature type="chain" id="PRO_5022927258" evidence="2">
    <location>
        <begin position="17"/>
        <end position="71"/>
    </location>
</feature>
<sequence length="71" mass="7791">MNIMVKIASLLAVVSHFPLLTYDQDKTIVNLLFQDPNVNGLYPITPYVSDQKNSPTAHTAIQSSSKISSTL</sequence>
<keyword evidence="2" id="KW-0732">Signal</keyword>
<feature type="region of interest" description="Disordered" evidence="1">
    <location>
        <begin position="51"/>
        <end position="71"/>
    </location>
</feature>